<keyword evidence="1" id="KW-0472">Membrane</keyword>
<gene>
    <name evidence="3" type="ORF">SAMN02910297_00900</name>
    <name evidence="2" type="ORF">YLM1_0331</name>
</gene>
<dbReference type="GO" id="GO:0015661">
    <property type="term" value="F:L-lysine efflux transmembrane transporter activity"/>
    <property type="evidence" value="ECO:0007669"/>
    <property type="project" value="InterPro"/>
</dbReference>
<reference evidence="3" key="4">
    <citation type="submission" date="2016-10" db="EMBL/GenBank/DDBJ databases">
        <authorList>
            <person name="de Groot N.N."/>
        </authorList>
    </citation>
    <scope>NUCLEOTIDE SEQUENCE [LARGE SCALE GENOMIC DNA]</scope>
    <source>
        <strain evidence="3">DSM 16632</strain>
    </source>
</reference>
<dbReference type="RefSeq" id="WP_067145686.1">
    <property type="nucleotide sequence ID" value="NZ_CP014265.1"/>
</dbReference>
<dbReference type="KEGG" id="mol:YLM1_0331"/>
<dbReference type="STRING" id="294671.YLM1_0331"/>
<keyword evidence="4" id="KW-1185">Reference proteome</keyword>
<dbReference type="GeneID" id="28488627"/>
<dbReference type="EMBL" id="CP014265">
    <property type="protein sequence ID" value="AMK14891.1"/>
    <property type="molecule type" value="Genomic_DNA"/>
</dbReference>
<proteinExistence type="predicted"/>
<feature type="transmembrane region" description="Helical" evidence="1">
    <location>
        <begin position="127"/>
        <end position="154"/>
    </location>
</feature>
<protein>
    <recommendedName>
        <fullName evidence="6">DUF340 domain-containing protein</fullName>
    </recommendedName>
</protein>
<evidence type="ECO:0008006" key="6">
    <source>
        <dbReference type="Google" id="ProtNLM"/>
    </source>
</evidence>
<organism evidence="2 4">
    <name type="scientific">Methanobrevibacter olleyae</name>
    <dbReference type="NCBI Taxonomy" id="294671"/>
    <lineage>
        <taxon>Archaea</taxon>
        <taxon>Methanobacteriati</taxon>
        <taxon>Methanobacteriota</taxon>
        <taxon>Methanomada group</taxon>
        <taxon>Methanobacteria</taxon>
        <taxon>Methanobacteriales</taxon>
        <taxon>Methanobacteriaceae</taxon>
        <taxon>Methanobrevibacter</taxon>
    </lineage>
</organism>
<keyword evidence="1" id="KW-1133">Transmembrane helix</keyword>
<dbReference type="OrthoDB" id="82364at2157"/>
<dbReference type="AlphaFoldDB" id="A0A126QXY1"/>
<feature type="transmembrane region" description="Helical" evidence="1">
    <location>
        <begin position="15"/>
        <end position="37"/>
    </location>
</feature>
<evidence type="ECO:0000313" key="4">
    <source>
        <dbReference type="Proteomes" id="UP000066376"/>
    </source>
</evidence>
<reference evidence="5" key="3">
    <citation type="submission" date="2016-10" db="EMBL/GenBank/DDBJ databases">
        <authorList>
            <person name="Varghese N."/>
        </authorList>
    </citation>
    <scope>NUCLEOTIDE SEQUENCE [LARGE SCALE GENOMIC DNA]</scope>
    <source>
        <strain evidence="5">DSM 16632</strain>
    </source>
</reference>
<sequence length="160" mass="17774">MELIEESQHVSKNKLFRWSVFLLIFSFIVCVGNYVGYKHPMNEAFIGMIILSVITIVGMVLERELPFNISSIVYISLIGLALALPFSPASSTVVYYVSQIELSSICTVFLAYVGIAIGKDWNKFKKIGWRGIVITIFVIAGTYLGSAFIAQMVLMMTGSI</sequence>
<reference evidence="4" key="2">
    <citation type="submission" date="2016-02" db="EMBL/GenBank/DDBJ databases">
        <title>The draft genome sequence of the rumen methanogen Methanobrevibacter olleyae YLM1.</title>
        <authorList>
            <consortium name="New Zealand Agricultural Greenhouse Gas Research Centre/Pastoral Greenhouse Gas Research Consortium"/>
            <person name="Kelly W.J."/>
            <person name="Li D."/>
            <person name="Lambie S.C."/>
            <person name="Attwood G.T."/>
            <person name="Altermann E."/>
            <person name="Leahy S.C."/>
        </authorList>
    </citation>
    <scope>NUCLEOTIDE SEQUENCE [LARGE SCALE GENOMIC DNA]</scope>
    <source>
        <strain evidence="4">YLM1</strain>
    </source>
</reference>
<feature type="transmembrane region" description="Helical" evidence="1">
    <location>
        <begin position="67"/>
        <end position="86"/>
    </location>
</feature>
<dbReference type="PATRIC" id="fig|294671.3.peg.333"/>
<feature type="transmembrane region" description="Helical" evidence="1">
    <location>
        <begin position="93"/>
        <end position="115"/>
    </location>
</feature>
<evidence type="ECO:0000313" key="3">
    <source>
        <dbReference type="EMBL" id="SFL44370.1"/>
    </source>
</evidence>
<keyword evidence="1" id="KW-0812">Transmembrane</keyword>
<reference evidence="2 4" key="1">
    <citation type="journal article" date="2016" name="Genome Announc.">
        <title>Draft Genome Sequence of the Rumen Methanogen Methanobrevibacter olleyae YLM1.</title>
        <authorList>
            <person name="Kelly W.J."/>
            <person name="Li D."/>
            <person name="Lambie S.C."/>
            <person name="Cox F."/>
            <person name="Attwood G.T."/>
            <person name="Altermann E."/>
            <person name="Leahy S.C."/>
        </authorList>
    </citation>
    <scope>NUCLEOTIDE SEQUENCE [LARGE SCALE GENOMIC DNA]</scope>
    <source>
        <strain evidence="2 4">YLM1</strain>
    </source>
</reference>
<accession>A0A126QXY1</accession>
<evidence type="ECO:0000313" key="2">
    <source>
        <dbReference type="EMBL" id="AMK14891.1"/>
    </source>
</evidence>
<dbReference type="EMBL" id="FOTL01000011">
    <property type="protein sequence ID" value="SFL44370.1"/>
    <property type="molecule type" value="Genomic_DNA"/>
</dbReference>
<dbReference type="Proteomes" id="UP000066376">
    <property type="component" value="Chromosome"/>
</dbReference>
<dbReference type="Proteomes" id="UP000183442">
    <property type="component" value="Unassembled WGS sequence"/>
</dbReference>
<evidence type="ECO:0000256" key="1">
    <source>
        <dbReference type="SAM" id="Phobius"/>
    </source>
</evidence>
<name>A0A126QXY1_METOL</name>
<evidence type="ECO:0000313" key="5">
    <source>
        <dbReference type="Proteomes" id="UP000183442"/>
    </source>
</evidence>
<feature type="transmembrane region" description="Helical" evidence="1">
    <location>
        <begin position="44"/>
        <end position="61"/>
    </location>
</feature>